<organism evidence="10 11">
    <name type="scientific">Paenibacillus konkukensis</name>
    <dbReference type="NCBI Taxonomy" id="2020716"/>
    <lineage>
        <taxon>Bacteria</taxon>
        <taxon>Bacillati</taxon>
        <taxon>Bacillota</taxon>
        <taxon>Bacilli</taxon>
        <taxon>Bacillales</taxon>
        <taxon>Paenibacillaceae</taxon>
        <taxon>Paenibacillus</taxon>
    </lineage>
</organism>
<dbReference type="SUPFAM" id="SSF161098">
    <property type="entry name" value="MetI-like"/>
    <property type="match status" value="1"/>
</dbReference>
<evidence type="ECO:0000256" key="1">
    <source>
        <dbReference type="ARBA" id="ARBA00004651"/>
    </source>
</evidence>
<reference evidence="10" key="1">
    <citation type="submission" date="2018-02" db="EMBL/GenBank/DDBJ databases">
        <authorList>
            <person name="Kim S.-K."/>
            <person name="Jung H.-I."/>
            <person name="Lee S.-W."/>
        </authorList>
    </citation>
    <scope>NUCLEOTIDE SEQUENCE</scope>
    <source>
        <strain evidence="10">SK3146</strain>
    </source>
</reference>
<keyword evidence="7 8" id="KW-0472">Membrane</keyword>
<dbReference type="Gene3D" id="1.10.3720.10">
    <property type="entry name" value="MetI-like"/>
    <property type="match status" value="1"/>
</dbReference>
<dbReference type="NCBIfam" id="TIGR01726">
    <property type="entry name" value="HEQRo_perm_3TM"/>
    <property type="match status" value="1"/>
</dbReference>
<keyword evidence="5" id="KW-0029">Amino-acid transport</keyword>
<evidence type="ECO:0000256" key="8">
    <source>
        <dbReference type="RuleBase" id="RU363032"/>
    </source>
</evidence>
<dbReference type="InterPro" id="IPR000515">
    <property type="entry name" value="MetI-like"/>
</dbReference>
<feature type="transmembrane region" description="Helical" evidence="8">
    <location>
        <begin position="85"/>
        <end position="104"/>
    </location>
</feature>
<name>A0ABY4RNF8_9BACL</name>
<comment type="subcellular location">
    <subcellularLocation>
        <location evidence="1 8">Cell membrane</location>
        <topology evidence="1 8">Multi-pass membrane protein</topology>
    </subcellularLocation>
</comment>
<dbReference type="PANTHER" id="PTHR30614:SF0">
    <property type="entry name" value="L-CYSTINE TRANSPORT SYSTEM PERMEASE PROTEIN TCYL"/>
    <property type="match status" value="1"/>
</dbReference>
<dbReference type="InterPro" id="IPR010065">
    <property type="entry name" value="AA_ABC_transptr_permease_3TM"/>
</dbReference>
<dbReference type="EMBL" id="CP027059">
    <property type="protein sequence ID" value="UQZ83555.1"/>
    <property type="molecule type" value="Genomic_DNA"/>
</dbReference>
<dbReference type="PANTHER" id="PTHR30614">
    <property type="entry name" value="MEMBRANE COMPONENT OF AMINO ACID ABC TRANSPORTER"/>
    <property type="match status" value="1"/>
</dbReference>
<keyword evidence="11" id="KW-1185">Reference proteome</keyword>
<evidence type="ECO:0000256" key="3">
    <source>
        <dbReference type="ARBA" id="ARBA00022475"/>
    </source>
</evidence>
<dbReference type="Pfam" id="PF00528">
    <property type="entry name" value="BPD_transp_1"/>
    <property type="match status" value="1"/>
</dbReference>
<dbReference type="RefSeq" id="WP_249865561.1">
    <property type="nucleotide sequence ID" value="NZ_CP027059.1"/>
</dbReference>
<dbReference type="NCBIfam" id="TIGR03004">
    <property type="entry name" value="ectoine_ehuC"/>
    <property type="match status" value="1"/>
</dbReference>
<evidence type="ECO:0000256" key="2">
    <source>
        <dbReference type="ARBA" id="ARBA00022448"/>
    </source>
</evidence>
<sequence>MVTSWTQFIPLLAEGAKVTIAIAFLSSAVAMAVSLLIGLCRLSRFRAVRAVSAVYVEFFRGSSLLIQLFWIYFALPFIGIELPKFAAAVVAFGLNYGAYGSEIVRSSIQAIPKGQWEACTALNMKPWQTMKTIILPQAFLRMLPPFGNLLVELIKGTSLVYFITLADLTYQAMVLRNNYISWSPVIMVLLLLMYFAIASLVSMAVRLAERKMAAGRM</sequence>
<feature type="transmembrane region" description="Helical" evidence="8">
    <location>
        <begin position="149"/>
        <end position="173"/>
    </location>
</feature>
<evidence type="ECO:0000256" key="6">
    <source>
        <dbReference type="ARBA" id="ARBA00022989"/>
    </source>
</evidence>
<feature type="domain" description="ABC transmembrane type-1" evidence="9">
    <location>
        <begin position="16"/>
        <end position="201"/>
    </location>
</feature>
<evidence type="ECO:0000259" key="9">
    <source>
        <dbReference type="PROSITE" id="PS50928"/>
    </source>
</evidence>
<dbReference type="InterPro" id="IPR043429">
    <property type="entry name" value="ArtM/GltK/GlnP/TcyL/YhdX-like"/>
</dbReference>
<feature type="transmembrane region" description="Helical" evidence="8">
    <location>
        <begin position="20"/>
        <end position="42"/>
    </location>
</feature>
<keyword evidence="3" id="KW-1003">Cell membrane</keyword>
<reference evidence="10" key="2">
    <citation type="journal article" date="2021" name="J Anim Sci Technol">
        <title>Complete genome sequence of Paenibacillus konkukensis sp. nov. SK3146 as a potential probiotic strain.</title>
        <authorList>
            <person name="Jung H.I."/>
            <person name="Park S."/>
            <person name="Niu K.M."/>
            <person name="Lee S.W."/>
            <person name="Kothari D."/>
            <person name="Yi K.J."/>
            <person name="Kim S.K."/>
        </authorList>
    </citation>
    <scope>NUCLEOTIDE SEQUENCE</scope>
    <source>
        <strain evidence="10">SK3146</strain>
    </source>
</reference>
<evidence type="ECO:0000256" key="5">
    <source>
        <dbReference type="ARBA" id="ARBA00022970"/>
    </source>
</evidence>
<comment type="similarity">
    <text evidence="8">Belongs to the binding-protein-dependent transport system permease family.</text>
</comment>
<accession>A0ABY4RNF8</accession>
<gene>
    <name evidence="10" type="primary">tcyB_2</name>
    <name evidence="10" type="ORF">SK3146_02742</name>
</gene>
<keyword evidence="6 8" id="KW-1133">Transmembrane helix</keyword>
<dbReference type="InterPro" id="IPR035906">
    <property type="entry name" value="MetI-like_sf"/>
</dbReference>
<dbReference type="Proteomes" id="UP001057134">
    <property type="component" value="Chromosome"/>
</dbReference>
<protein>
    <submittedName>
        <fullName evidence="10">L-cystine transport system permease protein TcyB</fullName>
    </submittedName>
</protein>
<evidence type="ECO:0000313" key="11">
    <source>
        <dbReference type="Proteomes" id="UP001057134"/>
    </source>
</evidence>
<keyword evidence="2 8" id="KW-0813">Transport</keyword>
<keyword evidence="4 8" id="KW-0812">Transmembrane</keyword>
<dbReference type="CDD" id="cd06261">
    <property type="entry name" value="TM_PBP2"/>
    <property type="match status" value="1"/>
</dbReference>
<dbReference type="PROSITE" id="PS50928">
    <property type="entry name" value="ABC_TM1"/>
    <property type="match status" value="1"/>
</dbReference>
<feature type="transmembrane region" description="Helical" evidence="8">
    <location>
        <begin position="54"/>
        <end position="73"/>
    </location>
</feature>
<evidence type="ECO:0000256" key="7">
    <source>
        <dbReference type="ARBA" id="ARBA00023136"/>
    </source>
</evidence>
<dbReference type="InterPro" id="IPR014342">
    <property type="entry name" value="Ectoine_EhuC"/>
</dbReference>
<proteinExistence type="inferred from homology"/>
<evidence type="ECO:0000313" key="10">
    <source>
        <dbReference type="EMBL" id="UQZ83555.1"/>
    </source>
</evidence>
<feature type="transmembrane region" description="Helical" evidence="8">
    <location>
        <begin position="185"/>
        <end position="208"/>
    </location>
</feature>
<evidence type="ECO:0000256" key="4">
    <source>
        <dbReference type="ARBA" id="ARBA00022692"/>
    </source>
</evidence>